<evidence type="ECO:0000256" key="1">
    <source>
        <dbReference type="SAM" id="MobiDB-lite"/>
    </source>
</evidence>
<name>A0A7C1GQ89_9CREN</name>
<dbReference type="EMBL" id="DSAY01000123">
    <property type="protein sequence ID" value="HDP15472.1"/>
    <property type="molecule type" value="Genomic_DNA"/>
</dbReference>
<protein>
    <submittedName>
        <fullName evidence="2">Uncharacterized protein</fullName>
    </submittedName>
</protein>
<sequence length="122" mass="13606">MRTHSERPAITVYGPLYRWLALREAIQDIMADPSPETVILRQEQVERIRRERENTSGIHWGTMTFPDDLDRPSRTISSHTLEGTKQETIVIPVVVASTAGLGRAQHVSTPKHKGSPADPGIS</sequence>
<organism evidence="2">
    <name type="scientific">Thermofilum adornatum</name>
    <dbReference type="NCBI Taxonomy" id="1365176"/>
    <lineage>
        <taxon>Archaea</taxon>
        <taxon>Thermoproteota</taxon>
        <taxon>Thermoprotei</taxon>
        <taxon>Thermofilales</taxon>
        <taxon>Thermofilaceae</taxon>
        <taxon>Thermofilum</taxon>
    </lineage>
</organism>
<accession>A0A7C1GQ89</accession>
<feature type="region of interest" description="Disordered" evidence="1">
    <location>
        <begin position="101"/>
        <end position="122"/>
    </location>
</feature>
<dbReference type="AlphaFoldDB" id="A0A7C1GQ89"/>
<reference evidence="2" key="1">
    <citation type="journal article" date="2020" name="mSystems">
        <title>Genome- and Community-Level Interaction Insights into Carbon Utilization and Element Cycling Functions of Hydrothermarchaeota in Hydrothermal Sediment.</title>
        <authorList>
            <person name="Zhou Z."/>
            <person name="Liu Y."/>
            <person name="Xu W."/>
            <person name="Pan J."/>
            <person name="Luo Z.H."/>
            <person name="Li M."/>
        </authorList>
    </citation>
    <scope>NUCLEOTIDE SEQUENCE [LARGE SCALE GENOMIC DNA]</scope>
    <source>
        <strain evidence="2">SpSt-116</strain>
    </source>
</reference>
<feature type="region of interest" description="Disordered" evidence="1">
    <location>
        <begin position="50"/>
        <end position="81"/>
    </location>
</feature>
<gene>
    <name evidence="2" type="ORF">ENN26_06860</name>
</gene>
<comment type="caution">
    <text evidence="2">The sequence shown here is derived from an EMBL/GenBank/DDBJ whole genome shotgun (WGS) entry which is preliminary data.</text>
</comment>
<evidence type="ECO:0000313" key="2">
    <source>
        <dbReference type="EMBL" id="HDP15472.1"/>
    </source>
</evidence>
<proteinExistence type="predicted"/>